<feature type="region of interest" description="Disordered" evidence="1">
    <location>
        <begin position="29"/>
        <end position="51"/>
    </location>
</feature>
<dbReference type="Proteomes" id="UP000474778">
    <property type="component" value="Unassembled WGS sequence"/>
</dbReference>
<dbReference type="Gene3D" id="2.40.160.50">
    <property type="entry name" value="membrane protein fhac: a member of the omp85/tpsb transporter family"/>
    <property type="match status" value="1"/>
</dbReference>
<gene>
    <name evidence="3" type="ORF">GNT65_18735</name>
</gene>
<feature type="compositionally biased region" description="Basic and acidic residues" evidence="1">
    <location>
        <begin position="41"/>
        <end position="51"/>
    </location>
</feature>
<proteinExistence type="predicted"/>
<dbReference type="AlphaFoldDB" id="A0A6L7I2B2"/>
<reference evidence="3 4" key="1">
    <citation type="submission" date="2019-12" db="EMBL/GenBank/DDBJ databases">
        <title>Shewanella insulae sp. nov., isolated from a tidal flat.</title>
        <authorList>
            <person name="Yoon J.-H."/>
        </authorList>
    </citation>
    <scope>NUCLEOTIDE SEQUENCE [LARGE SCALE GENOMIC DNA]</scope>
    <source>
        <strain evidence="3 4">JBTF-M18</strain>
    </source>
</reference>
<protein>
    <recommendedName>
        <fullName evidence="5">BamA/TamA family outer membrane protein</fullName>
    </recommendedName>
</protein>
<evidence type="ECO:0000256" key="1">
    <source>
        <dbReference type="SAM" id="MobiDB-lite"/>
    </source>
</evidence>
<evidence type="ECO:0008006" key="5">
    <source>
        <dbReference type="Google" id="ProtNLM"/>
    </source>
</evidence>
<comment type="caution">
    <text evidence="3">The sequence shown here is derived from an EMBL/GenBank/DDBJ whole genome shotgun (WGS) entry which is preliminary data.</text>
</comment>
<evidence type="ECO:0000313" key="3">
    <source>
        <dbReference type="EMBL" id="MXR70695.1"/>
    </source>
</evidence>
<dbReference type="RefSeq" id="WP_160798703.1">
    <property type="nucleotide sequence ID" value="NZ_WRPA01000023.1"/>
</dbReference>
<feature type="compositionally biased region" description="Polar residues" evidence="1">
    <location>
        <begin position="29"/>
        <end position="39"/>
    </location>
</feature>
<sequence>MLTGARNSLLFGCLLASGLCSAETQHTAKIQASPGQSTEAGIRDDTQPDSKKPINKIVVVSNAIFDESDPDAFFIHRWANYLHINTLESTILNKLSFSDKDKVSQKDLDEAQRILRYEPYIRDARISYAQRDPDTNSEETDEGETILVETWDNWSLLPTFSAGHSGGESKFSFGIKEDNLLGLGVRTRLKYQSSVDRTGYQLAFRVPTDWLVKHSTLTANFYDNSDGQATYLDFTKPFYRLDTQNMYSGRFINDKRTDTIKQNGFDVNEFEHKVEYANAQYGWRLNKLDNWRSRLIAGVTQDKHSFTNVPLYPNDDLPQDRDFLYPWVAYQFIEDDYKVLNNVYLINHNEDINLGWQHYVKFGIETQDTSGSNALGYHINWYSSGGYKNEDQLILLRMDGEGVFATSQPDYFKVNAIAEFFYQINPKWTAYSKVRLSTSQNNYLDAPFALGDDTGIRGYPNDYQHGDNQWLLSAEIRNYPNINLYQLAELGWAVFTDIGQASGGADQDNELSGPIGSIGIGARIFSSRSSYGHVAHIDLTLPFTSGAEVNSWEWRFQVRSRF</sequence>
<name>A0A6L7I2B2_9GAMM</name>
<keyword evidence="4" id="KW-1185">Reference proteome</keyword>
<dbReference type="EMBL" id="WRPA01000023">
    <property type="protein sequence ID" value="MXR70695.1"/>
    <property type="molecule type" value="Genomic_DNA"/>
</dbReference>
<feature type="chain" id="PRO_5026883147" description="BamA/TamA family outer membrane protein" evidence="2">
    <location>
        <begin position="23"/>
        <end position="562"/>
    </location>
</feature>
<evidence type="ECO:0000313" key="4">
    <source>
        <dbReference type="Proteomes" id="UP000474778"/>
    </source>
</evidence>
<feature type="signal peptide" evidence="2">
    <location>
        <begin position="1"/>
        <end position="22"/>
    </location>
</feature>
<accession>A0A6L7I2B2</accession>
<organism evidence="3 4">
    <name type="scientific">Shewanella insulae</name>
    <dbReference type="NCBI Taxonomy" id="2681496"/>
    <lineage>
        <taxon>Bacteria</taxon>
        <taxon>Pseudomonadati</taxon>
        <taxon>Pseudomonadota</taxon>
        <taxon>Gammaproteobacteria</taxon>
        <taxon>Alteromonadales</taxon>
        <taxon>Shewanellaceae</taxon>
        <taxon>Shewanella</taxon>
    </lineage>
</organism>
<keyword evidence="2" id="KW-0732">Signal</keyword>
<evidence type="ECO:0000256" key="2">
    <source>
        <dbReference type="SAM" id="SignalP"/>
    </source>
</evidence>